<gene>
    <name evidence="2" type="ORF">ECRASSUSDP1_LOCUS25327</name>
</gene>
<keyword evidence="3" id="KW-1185">Reference proteome</keyword>
<dbReference type="AlphaFoldDB" id="A0AAD1Y477"/>
<reference evidence="2" key="1">
    <citation type="submission" date="2023-07" db="EMBL/GenBank/DDBJ databases">
        <authorList>
            <consortium name="AG Swart"/>
            <person name="Singh M."/>
            <person name="Singh A."/>
            <person name="Seah K."/>
            <person name="Emmerich C."/>
        </authorList>
    </citation>
    <scope>NUCLEOTIDE SEQUENCE</scope>
    <source>
        <strain evidence="2">DP1</strain>
    </source>
</reference>
<dbReference type="EMBL" id="CAMPGE010026120">
    <property type="protein sequence ID" value="CAI2383815.1"/>
    <property type="molecule type" value="Genomic_DNA"/>
</dbReference>
<dbReference type="Proteomes" id="UP001295684">
    <property type="component" value="Unassembled WGS sequence"/>
</dbReference>
<protein>
    <submittedName>
        <fullName evidence="2">Uncharacterized protein</fullName>
    </submittedName>
</protein>
<accession>A0AAD1Y477</accession>
<organism evidence="2 3">
    <name type="scientific">Euplotes crassus</name>
    <dbReference type="NCBI Taxonomy" id="5936"/>
    <lineage>
        <taxon>Eukaryota</taxon>
        <taxon>Sar</taxon>
        <taxon>Alveolata</taxon>
        <taxon>Ciliophora</taxon>
        <taxon>Intramacronucleata</taxon>
        <taxon>Spirotrichea</taxon>
        <taxon>Hypotrichia</taxon>
        <taxon>Euplotida</taxon>
        <taxon>Euplotidae</taxon>
        <taxon>Moneuplotes</taxon>
    </lineage>
</organism>
<proteinExistence type="predicted"/>
<sequence>MAKKFSTSNLLGCNRCKEIEDTQLQRTLIESRNDQDDYHQLQELDRKLKQLRGHICNSDYVNFDNYSDEEMLDDYEYDPRPMVQTRSITKGSNHRPGTRRRSRLRYVQSEDDNEEDDSSIASEDVESNFYASSKPREKSGFVKIFTVKREVPSRLQKLCEASNSHSQLKPSSDIDSEHFRIQQESIKAIHKMNNQNFHAQTNRGAKPAQFINLESSSGSSQFEDVDDEMEKSNFPNQQILEAKSHALSNFQEAAASGLRNKDEFEVDGFLIIGTPCSDSEQENEPEIPPKAVKPAGNYQKPTEDKKRHFANSSADFATKSEPDSNFKNSTMGPKNCRETCKPPNFTSAPKSKENHRNTVCPPELKYHQTVEQTPFGRTYEPKNVQNLPSMNSVMERTKEPVYNRFQLMKGVNGMGGMANMNTMGSVPSMNQASHMNPAMSVDQMGGLKPGGPPNGVGYINSISQNGEGAPWAGGSNYSVHWKQGYPVAAPPSKNKRVVLSIRPMSIYPFPMGSGFQAKNIIMKGPGQYFHVSSPQMNSMSPTSMYPLPLNHVVQNQFRNFNMDNRSQPNKHNMYDHQYN</sequence>
<feature type="region of interest" description="Disordered" evidence="1">
    <location>
        <begin position="75"/>
        <end position="122"/>
    </location>
</feature>
<evidence type="ECO:0000313" key="2">
    <source>
        <dbReference type="EMBL" id="CAI2383815.1"/>
    </source>
</evidence>
<feature type="compositionally biased region" description="Acidic residues" evidence="1">
    <location>
        <begin position="109"/>
        <end position="122"/>
    </location>
</feature>
<name>A0AAD1Y477_EUPCR</name>
<evidence type="ECO:0000313" key="3">
    <source>
        <dbReference type="Proteomes" id="UP001295684"/>
    </source>
</evidence>
<comment type="caution">
    <text evidence="2">The sequence shown here is derived from an EMBL/GenBank/DDBJ whole genome shotgun (WGS) entry which is preliminary data.</text>
</comment>
<evidence type="ECO:0000256" key="1">
    <source>
        <dbReference type="SAM" id="MobiDB-lite"/>
    </source>
</evidence>
<feature type="compositionally biased region" description="Basic residues" evidence="1">
    <location>
        <begin position="92"/>
        <end position="104"/>
    </location>
</feature>
<feature type="region of interest" description="Disordered" evidence="1">
    <location>
        <begin position="275"/>
        <end position="359"/>
    </location>
</feature>